<dbReference type="InterPro" id="IPR002727">
    <property type="entry name" value="DUF47"/>
</dbReference>
<sequence length="225" mass="25867">MSKLPFFGLLSPKSPMEGLVEHYDKIAECIYVISESLECYVSGVGACREFTELTREIDAIENHADLIKRNIRNHLPRRLFMAVDKTLFLNYTKSQDNILDSAQEALQWLGMRQVAIPEGTFQKMLIDLLEEVKNTTELLGPALRDTIGFVHGETVDRMAIKQKFQAVRRQHHDVQKLSRKLTSAIYNSTMDFKDIYQLIHFVDCLVTMSHDSENCADILRTMIAR</sequence>
<proteinExistence type="inferred from homology"/>
<accession>A0A194AE03</accession>
<dbReference type="EMBL" id="BDFE01000004">
    <property type="protein sequence ID" value="GAU07430.1"/>
    <property type="molecule type" value="Genomic_DNA"/>
</dbReference>
<dbReference type="RefSeq" id="WP_069856892.1">
    <property type="nucleotide sequence ID" value="NZ_BDFE01000004.1"/>
</dbReference>
<evidence type="ECO:0000313" key="2">
    <source>
        <dbReference type="EMBL" id="GAU07430.1"/>
    </source>
</evidence>
<dbReference type="AlphaFoldDB" id="A0A194AE03"/>
<evidence type="ECO:0000256" key="1">
    <source>
        <dbReference type="ARBA" id="ARBA00008591"/>
    </source>
</evidence>
<dbReference type="STRING" id="1592317.DPF_0108"/>
<comment type="similarity">
    <text evidence="1">Belongs to the UPF0111 family.</text>
</comment>
<comment type="caution">
    <text evidence="2">The sequence shown here is derived from an EMBL/GenBank/DDBJ whole genome shotgun (WGS) entry which is preliminary data.</text>
</comment>
<dbReference type="PANTHER" id="PTHR36536:SF3">
    <property type="entry name" value="UPF0111 PROTEIN HI_1603"/>
    <property type="match status" value="1"/>
</dbReference>
<reference evidence="3" key="1">
    <citation type="submission" date="2016-06" db="EMBL/GenBank/DDBJ databases">
        <title>Draft genome sequence of Desulfoplanes formicivorans strain Pf12B.</title>
        <authorList>
            <person name="Watanabe M."/>
            <person name="Kojima H."/>
            <person name="Fukui M."/>
        </authorList>
    </citation>
    <scope>NUCLEOTIDE SEQUENCE [LARGE SCALE GENOMIC DNA]</scope>
    <source>
        <strain evidence="3">Pf12B</strain>
    </source>
</reference>
<evidence type="ECO:0000313" key="3">
    <source>
        <dbReference type="Proteomes" id="UP000095200"/>
    </source>
</evidence>
<dbReference type="Proteomes" id="UP000095200">
    <property type="component" value="Unassembled WGS sequence"/>
</dbReference>
<organism evidence="2 3">
    <name type="scientific">Desulfoplanes formicivorans</name>
    <dbReference type="NCBI Taxonomy" id="1592317"/>
    <lineage>
        <taxon>Bacteria</taxon>
        <taxon>Pseudomonadati</taxon>
        <taxon>Thermodesulfobacteriota</taxon>
        <taxon>Desulfovibrionia</taxon>
        <taxon>Desulfovibrionales</taxon>
        <taxon>Desulfoplanaceae</taxon>
        <taxon>Desulfoplanes</taxon>
    </lineage>
</organism>
<gene>
    <name evidence="2" type="ORF">DPF_0108</name>
</gene>
<dbReference type="InterPro" id="IPR018445">
    <property type="entry name" value="Put_Phosphate_transp_reg"/>
</dbReference>
<name>A0A194AE03_9BACT</name>
<dbReference type="Pfam" id="PF01865">
    <property type="entry name" value="PhoU_div"/>
    <property type="match status" value="1"/>
</dbReference>
<dbReference type="OrthoDB" id="9767431at2"/>
<dbReference type="PANTHER" id="PTHR36536">
    <property type="entry name" value="UPF0111 PROTEIN HI_1603"/>
    <property type="match status" value="1"/>
</dbReference>
<dbReference type="Gene3D" id="1.20.58.220">
    <property type="entry name" value="Phosphate transport system protein phou homolog 2, domain 2"/>
    <property type="match status" value="1"/>
</dbReference>
<keyword evidence="3" id="KW-1185">Reference proteome</keyword>
<dbReference type="InterPro" id="IPR038078">
    <property type="entry name" value="PhoU-like_sf"/>
</dbReference>
<protein>
    <submittedName>
        <fullName evidence="2">Phosphate transport regulator</fullName>
    </submittedName>
</protein>